<dbReference type="RefSeq" id="XP_018127113.1">
    <property type="nucleotide sequence ID" value="XM_018278209.1"/>
</dbReference>
<dbReference type="CDD" id="cd04301">
    <property type="entry name" value="NAT_SF"/>
    <property type="match status" value="1"/>
</dbReference>
<protein>
    <recommendedName>
        <fullName evidence="1">N-acetyltransferase domain-containing protein</fullName>
    </recommendedName>
</protein>
<evidence type="ECO:0000313" key="3">
    <source>
        <dbReference type="Proteomes" id="UP000091956"/>
    </source>
</evidence>
<evidence type="ECO:0000313" key="2">
    <source>
        <dbReference type="EMBL" id="OBT93380.1"/>
    </source>
</evidence>
<accession>A0A1B8GC40</accession>
<dbReference type="PROSITE" id="PS51186">
    <property type="entry name" value="GNAT"/>
    <property type="match status" value="1"/>
</dbReference>
<sequence>MPLPLPPTRPVPPPASASSSVEIRPMVWADAKRTGELAQVAYWNEPISDLTTPHRASYPEDHLLWFERRIKNRMVSPRNRGFVAVGDGETVGYMQCVRLGDDEGALQVEKEEKKWWSGLVEWGYGVYLKCAAYVFPNRSESAEGKAEFSKAGVLEYEKHWKDREDRNNRWYVQSVVVAEQWRGRGVGKKLMAWVLEQAQKEGVPVSLEASMMGERLYRSIGFDLLDRFVTKIGDSKDDEGGIMMWSPK</sequence>
<dbReference type="EMBL" id="KV460254">
    <property type="protein sequence ID" value="OBT93380.1"/>
    <property type="molecule type" value="Genomic_DNA"/>
</dbReference>
<proteinExistence type="predicted"/>
<reference evidence="3" key="2">
    <citation type="journal article" date="2018" name="Nat. Commun.">
        <title>Extreme sensitivity to ultraviolet light in the fungal pathogen causing white-nose syndrome of bats.</title>
        <authorList>
            <person name="Palmer J.M."/>
            <person name="Drees K.P."/>
            <person name="Foster J.T."/>
            <person name="Lindner D.L."/>
        </authorList>
    </citation>
    <scope>NUCLEOTIDE SEQUENCE [LARGE SCALE GENOMIC DNA]</scope>
    <source>
        <strain evidence="3">UAMH 10579</strain>
    </source>
</reference>
<dbReference type="OrthoDB" id="410198at2759"/>
<dbReference type="Gene3D" id="3.40.630.30">
    <property type="match status" value="1"/>
</dbReference>
<feature type="domain" description="N-acetyltransferase" evidence="1">
    <location>
        <begin position="21"/>
        <end position="248"/>
    </location>
</feature>
<dbReference type="GeneID" id="28842176"/>
<organism evidence="2 3">
    <name type="scientific">Pseudogymnoascus verrucosus</name>
    <dbReference type="NCBI Taxonomy" id="342668"/>
    <lineage>
        <taxon>Eukaryota</taxon>
        <taxon>Fungi</taxon>
        <taxon>Dikarya</taxon>
        <taxon>Ascomycota</taxon>
        <taxon>Pezizomycotina</taxon>
        <taxon>Leotiomycetes</taxon>
        <taxon>Thelebolales</taxon>
        <taxon>Thelebolaceae</taxon>
        <taxon>Pseudogymnoascus</taxon>
    </lineage>
</organism>
<dbReference type="GO" id="GO:0016747">
    <property type="term" value="F:acyltransferase activity, transferring groups other than amino-acyl groups"/>
    <property type="evidence" value="ECO:0007669"/>
    <property type="project" value="InterPro"/>
</dbReference>
<dbReference type="STRING" id="342668.A0A1B8GC40"/>
<dbReference type="InterPro" id="IPR052523">
    <property type="entry name" value="Trichothecene_AcTrans"/>
</dbReference>
<dbReference type="PANTHER" id="PTHR42791:SF16">
    <property type="entry name" value="N-ACETYLTRANSFERASE DOMAIN-CONTAINING PROTEIN"/>
    <property type="match status" value="1"/>
</dbReference>
<name>A0A1B8GC40_9PEZI</name>
<dbReference type="Proteomes" id="UP000091956">
    <property type="component" value="Unassembled WGS sequence"/>
</dbReference>
<dbReference type="SUPFAM" id="SSF55729">
    <property type="entry name" value="Acyl-CoA N-acyltransferases (Nat)"/>
    <property type="match status" value="1"/>
</dbReference>
<dbReference type="AlphaFoldDB" id="A0A1B8GC40"/>
<gene>
    <name evidence="2" type="ORF">VE01_08790</name>
</gene>
<reference evidence="2 3" key="1">
    <citation type="submission" date="2016-03" db="EMBL/GenBank/DDBJ databases">
        <title>Comparative genomics of Pseudogymnoascus destructans, the fungus causing white-nose syndrome of bats.</title>
        <authorList>
            <person name="Palmer J.M."/>
            <person name="Drees K.P."/>
            <person name="Foster J.T."/>
            <person name="Lindner D.L."/>
        </authorList>
    </citation>
    <scope>NUCLEOTIDE SEQUENCE [LARGE SCALE GENOMIC DNA]</scope>
    <source>
        <strain evidence="2 3">UAMH 10579</strain>
    </source>
</reference>
<evidence type="ECO:0000259" key="1">
    <source>
        <dbReference type="PROSITE" id="PS51186"/>
    </source>
</evidence>
<dbReference type="InterPro" id="IPR016181">
    <property type="entry name" value="Acyl_CoA_acyltransferase"/>
</dbReference>
<dbReference type="Pfam" id="PF00583">
    <property type="entry name" value="Acetyltransf_1"/>
    <property type="match status" value="1"/>
</dbReference>
<keyword evidence="3" id="KW-1185">Reference proteome</keyword>
<dbReference type="PANTHER" id="PTHR42791">
    <property type="entry name" value="GNAT FAMILY ACETYLTRANSFERASE"/>
    <property type="match status" value="1"/>
</dbReference>
<dbReference type="InterPro" id="IPR000182">
    <property type="entry name" value="GNAT_dom"/>
</dbReference>